<dbReference type="EMBL" id="GL378436">
    <property type="protein sequence ID" value="EFJ39926.1"/>
    <property type="molecule type" value="Genomic_DNA"/>
</dbReference>
<protein>
    <submittedName>
        <fullName evidence="1">Uncharacterized protein</fullName>
    </submittedName>
</protein>
<name>D8UK32_VOLCA</name>
<dbReference type="InParanoid" id="D8UK32"/>
<evidence type="ECO:0000313" key="2">
    <source>
        <dbReference type="Proteomes" id="UP000001058"/>
    </source>
</evidence>
<reference evidence="1 2" key="1">
    <citation type="journal article" date="2010" name="Science">
        <title>Genomic analysis of organismal complexity in the multicellular green alga Volvox carteri.</title>
        <authorList>
            <person name="Prochnik S.E."/>
            <person name="Umen J."/>
            <person name="Nedelcu A.M."/>
            <person name="Hallmann A."/>
            <person name="Miller S.M."/>
            <person name="Nishii I."/>
            <person name="Ferris P."/>
            <person name="Kuo A."/>
            <person name="Mitros T."/>
            <person name="Fritz-Laylin L.K."/>
            <person name="Hellsten U."/>
            <person name="Chapman J."/>
            <person name="Simakov O."/>
            <person name="Rensing S.A."/>
            <person name="Terry A."/>
            <person name="Pangilinan J."/>
            <person name="Kapitonov V."/>
            <person name="Jurka J."/>
            <person name="Salamov A."/>
            <person name="Shapiro H."/>
            <person name="Schmutz J."/>
            <person name="Grimwood J."/>
            <person name="Lindquist E."/>
            <person name="Lucas S."/>
            <person name="Grigoriev I.V."/>
            <person name="Schmitt R."/>
            <person name="Kirk D."/>
            <person name="Rokhsar D.S."/>
        </authorList>
    </citation>
    <scope>NUCLEOTIDE SEQUENCE [LARGE SCALE GENOMIC DNA]</scope>
    <source>
        <strain evidence="2">f. Nagariensis / Eve</strain>
    </source>
</reference>
<evidence type="ECO:0000313" key="1">
    <source>
        <dbReference type="EMBL" id="EFJ39926.1"/>
    </source>
</evidence>
<keyword evidence="2" id="KW-1185">Reference proteome</keyword>
<proteinExistence type="predicted"/>
<dbReference type="RefSeq" id="XP_002959007.1">
    <property type="nucleotide sequence ID" value="XM_002958961.1"/>
</dbReference>
<organism evidence="2">
    <name type="scientific">Volvox carteri f. nagariensis</name>
    <dbReference type="NCBI Taxonomy" id="3068"/>
    <lineage>
        <taxon>Eukaryota</taxon>
        <taxon>Viridiplantae</taxon>
        <taxon>Chlorophyta</taxon>
        <taxon>core chlorophytes</taxon>
        <taxon>Chlorophyceae</taxon>
        <taxon>CS clade</taxon>
        <taxon>Chlamydomonadales</taxon>
        <taxon>Volvocaceae</taxon>
        <taxon>Volvox</taxon>
    </lineage>
</organism>
<accession>D8UK32</accession>
<sequence length="119" mass="13005">MSQNQSPSPVPSENFPTSLHNALMATIQQPMQSPLPRLFSVADVHAATQAAQNGQQPSGNLQDNCPPHFSLMFKKIMLEQERNGAKRREIYGFGAASGDSTLLAIVSEPITFPEIDFHV</sequence>
<gene>
    <name evidence="1" type="ORF">VOLCADRAFT_100375</name>
</gene>
<dbReference type="GeneID" id="9625753"/>
<dbReference type="Proteomes" id="UP000001058">
    <property type="component" value="Unassembled WGS sequence"/>
</dbReference>
<dbReference type="KEGG" id="vcn:VOLCADRAFT_100375"/>
<dbReference type="AlphaFoldDB" id="D8UK32"/>